<dbReference type="InterPro" id="IPR012337">
    <property type="entry name" value="RNaseH-like_sf"/>
</dbReference>
<dbReference type="Proteomes" id="UP000531581">
    <property type="component" value="Unassembled WGS sequence"/>
</dbReference>
<evidence type="ECO:0000259" key="6">
    <source>
        <dbReference type="PROSITE" id="PS50994"/>
    </source>
</evidence>
<evidence type="ECO:0000313" key="8">
    <source>
        <dbReference type="EMBL" id="NVP32691.1"/>
    </source>
</evidence>
<dbReference type="RefSeq" id="WP_061779669.1">
    <property type="nucleotide sequence ID" value="NZ_JABEOV010000015.1"/>
</dbReference>
<keyword evidence="3" id="KW-0815">Transposition</keyword>
<dbReference type="GO" id="GO:0006313">
    <property type="term" value="P:DNA transposition"/>
    <property type="evidence" value="ECO:0007669"/>
    <property type="project" value="InterPro"/>
</dbReference>
<dbReference type="GO" id="GO:0015074">
    <property type="term" value="P:DNA integration"/>
    <property type="evidence" value="ECO:0007669"/>
    <property type="project" value="InterPro"/>
</dbReference>
<sequence length="386" mass="42980">MARTGRPGLSPEQKRDLWSRWKAGQSLSDIGRALGKHAASVFGVLQAHGGIMPATRRRGVLCLRPEEREEISRGLFAGSSFRQIARQLGRPPSTISREVARNGGREEYRATTADGRAWQQGLRPKPCLLAANPRLQSTVAAKLQDQWSPQQISGWLKTEHGDDGMMQVSHETIYKSLFIQARGVLKRELMVHLRSRRIMRRGKTSTAKGQPRGQIIDAISIRQRPADIDDRAVPGHWEGDLISGRRNSHVATLVERHSRFVMLVQVDGKDSNSVVSALIRQAERLPEGMMSSLTWDRGAELAMHKRFTMATDADVFFCDPRSPWQRGSNENTNGLLRQYLPKGSDLSGYTQSDLDAIALKLNTRPRKTLGFRTPGATFAEAVAMTG</sequence>
<reference evidence="9 10" key="1">
    <citation type="submission" date="2020-05" db="EMBL/GenBank/DDBJ databases">
        <title>Draft Genome Sequences of Sphingomonas sp. Isolated from the International Space Station.</title>
        <authorList>
            <person name="Bijlani S."/>
            <person name="Singh N.K."/>
            <person name="Mason C.E."/>
            <person name="Wang C.C."/>
            <person name="Venkateswaran K."/>
        </authorList>
    </citation>
    <scope>NUCLEOTIDE SEQUENCE [LARGE SCALE GENOMIC DNA]</scope>
    <source>
        <strain evidence="7 10">IIF7SW-B5</strain>
        <strain evidence="8">ISS-IIF7SWP</strain>
    </source>
</reference>
<dbReference type="GO" id="GO:0005829">
    <property type="term" value="C:cytosol"/>
    <property type="evidence" value="ECO:0007669"/>
    <property type="project" value="TreeGrafter"/>
</dbReference>
<evidence type="ECO:0000256" key="4">
    <source>
        <dbReference type="ARBA" id="ARBA00023125"/>
    </source>
</evidence>
<evidence type="ECO:0000256" key="2">
    <source>
        <dbReference type="ARBA" id="ARBA00006363"/>
    </source>
</evidence>
<dbReference type="InterPro" id="IPR036397">
    <property type="entry name" value="RNaseH_sf"/>
</dbReference>
<feature type="domain" description="Integrase catalytic" evidence="6">
    <location>
        <begin position="230"/>
        <end position="382"/>
    </location>
</feature>
<evidence type="ECO:0000256" key="1">
    <source>
        <dbReference type="ARBA" id="ARBA00002190"/>
    </source>
</evidence>
<dbReference type="InterPro" id="IPR051917">
    <property type="entry name" value="Transposase-Integrase"/>
</dbReference>
<dbReference type="GO" id="GO:0004803">
    <property type="term" value="F:transposase activity"/>
    <property type="evidence" value="ECO:0007669"/>
    <property type="project" value="InterPro"/>
</dbReference>
<dbReference type="InterPro" id="IPR001598">
    <property type="entry name" value="Transposase_IS30_CS"/>
</dbReference>
<comment type="similarity">
    <text evidence="2">Belongs to the transposase IS30 family.</text>
</comment>
<evidence type="ECO:0000256" key="5">
    <source>
        <dbReference type="ARBA" id="ARBA00023172"/>
    </source>
</evidence>
<dbReference type="Pfam" id="PF00665">
    <property type="entry name" value="rve"/>
    <property type="match status" value="1"/>
</dbReference>
<dbReference type="EMBL" id="JABYQV010000017">
    <property type="protein sequence ID" value="NVP32691.1"/>
    <property type="molecule type" value="Genomic_DNA"/>
</dbReference>
<evidence type="ECO:0000313" key="9">
    <source>
        <dbReference type="Proteomes" id="UP000531581"/>
    </source>
</evidence>
<dbReference type="EMBL" id="JABEOV010000015">
    <property type="protein sequence ID" value="NNG54167.1"/>
    <property type="molecule type" value="Genomic_DNA"/>
</dbReference>
<dbReference type="PROSITE" id="PS50994">
    <property type="entry name" value="INTEGRASE"/>
    <property type="match status" value="1"/>
</dbReference>
<keyword evidence="5" id="KW-0233">DNA recombination</keyword>
<evidence type="ECO:0000313" key="7">
    <source>
        <dbReference type="EMBL" id="NNG54167.1"/>
    </source>
</evidence>
<keyword evidence="10" id="KW-1185">Reference proteome</keyword>
<dbReference type="GeneID" id="78485771"/>
<comment type="function">
    <text evidence="1">Required for the transposition of the insertion element.</text>
</comment>
<protein>
    <submittedName>
        <fullName evidence="8">IS30 family transposase</fullName>
    </submittedName>
</protein>
<evidence type="ECO:0000313" key="10">
    <source>
        <dbReference type="Proteomes" id="UP000557656"/>
    </source>
</evidence>
<dbReference type="PROSITE" id="PS01043">
    <property type="entry name" value="TRANSPOSASE_IS30"/>
    <property type="match status" value="1"/>
</dbReference>
<organism evidence="8 9">
    <name type="scientific">Sphingomonas sanguinis</name>
    <dbReference type="NCBI Taxonomy" id="33051"/>
    <lineage>
        <taxon>Bacteria</taxon>
        <taxon>Pseudomonadati</taxon>
        <taxon>Pseudomonadota</taxon>
        <taxon>Alphaproteobacteria</taxon>
        <taxon>Sphingomonadales</taxon>
        <taxon>Sphingomonadaceae</taxon>
        <taxon>Sphingomonas</taxon>
    </lineage>
</organism>
<dbReference type="Gene3D" id="3.30.420.10">
    <property type="entry name" value="Ribonuclease H-like superfamily/Ribonuclease H"/>
    <property type="match status" value="1"/>
</dbReference>
<dbReference type="GO" id="GO:0003677">
    <property type="term" value="F:DNA binding"/>
    <property type="evidence" value="ECO:0007669"/>
    <property type="project" value="UniProtKB-KW"/>
</dbReference>
<dbReference type="PANTHER" id="PTHR10948:SF23">
    <property type="entry name" value="TRANSPOSASE INSI FOR INSERTION SEQUENCE ELEMENT IS30A-RELATED"/>
    <property type="match status" value="1"/>
</dbReference>
<dbReference type="Pfam" id="PF13936">
    <property type="entry name" value="HTH_38"/>
    <property type="match status" value="1"/>
</dbReference>
<dbReference type="AlphaFoldDB" id="A0A7Y7QYC5"/>
<dbReference type="PANTHER" id="PTHR10948">
    <property type="entry name" value="TRANSPOSASE"/>
    <property type="match status" value="1"/>
</dbReference>
<dbReference type="InterPro" id="IPR025246">
    <property type="entry name" value="IS30-like_HTH"/>
</dbReference>
<accession>A0A7Y7QYC5</accession>
<dbReference type="SUPFAM" id="SSF53098">
    <property type="entry name" value="Ribonuclease H-like"/>
    <property type="match status" value="1"/>
</dbReference>
<dbReference type="NCBIfam" id="NF033563">
    <property type="entry name" value="transpos_IS30"/>
    <property type="match status" value="1"/>
</dbReference>
<gene>
    <name evidence="7" type="ORF">HKX05_12465</name>
    <name evidence="8" type="ORF">HLV41_16760</name>
</gene>
<dbReference type="InterPro" id="IPR001584">
    <property type="entry name" value="Integrase_cat-core"/>
</dbReference>
<name>A0A7Y7QYC5_9SPHN</name>
<dbReference type="Proteomes" id="UP000557656">
    <property type="component" value="Unassembled WGS sequence"/>
</dbReference>
<dbReference type="InterPro" id="IPR053392">
    <property type="entry name" value="Transposase_IS30-like"/>
</dbReference>
<comment type="caution">
    <text evidence="8">The sequence shown here is derived from an EMBL/GenBank/DDBJ whole genome shotgun (WGS) entry which is preliminary data.</text>
</comment>
<proteinExistence type="inferred from homology"/>
<keyword evidence="4" id="KW-0238">DNA-binding</keyword>
<evidence type="ECO:0000256" key="3">
    <source>
        <dbReference type="ARBA" id="ARBA00022578"/>
    </source>
</evidence>